<dbReference type="CDD" id="cd14332">
    <property type="entry name" value="UBA_RuvA_C"/>
    <property type="match status" value="1"/>
</dbReference>
<dbReference type="Gene3D" id="2.40.50.140">
    <property type="entry name" value="Nucleic acid-binding proteins"/>
    <property type="match status" value="1"/>
</dbReference>
<gene>
    <name evidence="6 8" type="primary">ruvA</name>
    <name evidence="8" type="ORF">QS713_06440</name>
</gene>
<dbReference type="GO" id="GO:0016787">
    <property type="term" value="F:hydrolase activity"/>
    <property type="evidence" value="ECO:0007669"/>
    <property type="project" value="UniProtKB-KW"/>
</dbReference>
<feature type="domain" description="Helix-hairpin-helix DNA-binding motif class 1" evidence="7">
    <location>
        <begin position="108"/>
        <end position="127"/>
    </location>
</feature>
<comment type="similarity">
    <text evidence="6">Belongs to the RuvA family.</text>
</comment>
<evidence type="ECO:0000256" key="6">
    <source>
        <dbReference type="HAMAP-Rule" id="MF_00031"/>
    </source>
</evidence>
<dbReference type="Pfam" id="PF14520">
    <property type="entry name" value="HHH_5"/>
    <property type="match status" value="1"/>
</dbReference>
<dbReference type="EMBL" id="JASXSX010000001">
    <property type="protein sequence ID" value="MDT3767701.1"/>
    <property type="molecule type" value="Genomic_DNA"/>
</dbReference>
<feature type="region of interest" description="Domain III" evidence="6">
    <location>
        <begin position="149"/>
        <end position="195"/>
    </location>
</feature>
<dbReference type="SMART" id="SM00278">
    <property type="entry name" value="HhH1"/>
    <property type="match status" value="2"/>
</dbReference>
<dbReference type="InterPro" id="IPR036267">
    <property type="entry name" value="RuvA_C_sf"/>
</dbReference>
<comment type="caution">
    <text evidence="6">Lacks conserved residue(s) required for the propagation of feature annotation.</text>
</comment>
<comment type="subcellular location">
    <subcellularLocation>
        <location evidence="6">Cytoplasm</location>
    </subcellularLocation>
</comment>
<feature type="region of interest" description="Domain I" evidence="6">
    <location>
        <begin position="1"/>
        <end position="64"/>
    </location>
</feature>
<dbReference type="InterPro" id="IPR003583">
    <property type="entry name" value="Hlx-hairpin-Hlx_DNA-bd_motif"/>
</dbReference>
<comment type="domain">
    <text evidence="6">Has three domains with a flexible linker between the domains II and III and assumes an 'L' shape. Domain III is highly mobile and contacts RuvB.</text>
</comment>
<sequence length="195" mass="20770">MIAYISGEVLSVGADHAVVVLKSGFGVKVMVTARTLSELRIGQHCELLTSMVVREDAISLFGFLTQDERDTYEVLQTVRGVGPRLALACMEALTPDELREALAQGDEKKLQKIPGVGKKSAQRMILDIADKLGPVKHTAATAQPTQVNEDVVQALVGLGWSTSVAHAAVEQVAESGLTTEQMVRAALVNLGGHRG</sequence>
<dbReference type="Pfam" id="PF07499">
    <property type="entry name" value="RuvA_C"/>
    <property type="match status" value="1"/>
</dbReference>
<evidence type="ECO:0000256" key="5">
    <source>
        <dbReference type="ARBA" id="ARBA00023204"/>
    </source>
</evidence>
<keyword evidence="2 6" id="KW-0227">DNA damage</keyword>
<accession>A0ABU3IBH4</accession>
<protein>
    <recommendedName>
        <fullName evidence="6">Holliday junction branch migration complex subunit RuvA</fullName>
    </recommendedName>
</protein>
<dbReference type="InterPro" id="IPR012340">
    <property type="entry name" value="NA-bd_OB-fold"/>
</dbReference>
<evidence type="ECO:0000313" key="8">
    <source>
        <dbReference type="EMBL" id="MDT3767701.1"/>
    </source>
</evidence>
<organism evidence="8 9">
    <name type="scientific">Gleimia hominis</name>
    <dbReference type="NCBI Taxonomy" id="595468"/>
    <lineage>
        <taxon>Bacteria</taxon>
        <taxon>Bacillati</taxon>
        <taxon>Actinomycetota</taxon>
        <taxon>Actinomycetes</taxon>
        <taxon>Actinomycetales</taxon>
        <taxon>Actinomycetaceae</taxon>
        <taxon>Gleimia</taxon>
    </lineage>
</organism>
<dbReference type="SUPFAM" id="SSF47781">
    <property type="entry name" value="RuvA domain 2-like"/>
    <property type="match status" value="1"/>
</dbReference>
<dbReference type="InterPro" id="IPR013849">
    <property type="entry name" value="DNA_helicase_Holl-junc_RuvA_I"/>
</dbReference>
<dbReference type="SUPFAM" id="SSF46929">
    <property type="entry name" value="DNA helicase RuvA subunit, C-terminal domain"/>
    <property type="match status" value="1"/>
</dbReference>
<dbReference type="Proteomes" id="UP001247542">
    <property type="component" value="Unassembled WGS sequence"/>
</dbReference>
<keyword evidence="3 6" id="KW-0238">DNA-binding</keyword>
<keyword evidence="1 6" id="KW-0963">Cytoplasm</keyword>
<comment type="caution">
    <text evidence="8">The sequence shown here is derived from an EMBL/GenBank/DDBJ whole genome shotgun (WGS) entry which is preliminary data.</text>
</comment>
<feature type="domain" description="Helix-hairpin-helix DNA-binding motif class 1" evidence="7">
    <location>
        <begin position="73"/>
        <end position="92"/>
    </location>
</feature>
<keyword evidence="4 6" id="KW-0233">DNA recombination</keyword>
<dbReference type="InterPro" id="IPR000085">
    <property type="entry name" value="RuvA"/>
</dbReference>
<dbReference type="Gene3D" id="1.10.150.20">
    <property type="entry name" value="5' to 3' exonuclease, C-terminal subdomain"/>
    <property type="match status" value="1"/>
</dbReference>
<proteinExistence type="inferred from homology"/>
<comment type="subunit">
    <text evidence="6">Homotetramer. Forms an RuvA(8)-RuvB(12)-Holliday junction (HJ) complex. HJ DNA is sandwiched between 2 RuvA tetramers; dsDNA enters through RuvA and exits via RuvB. An RuvB hexamer assembles on each DNA strand where it exits the tetramer. Each RuvB hexamer is contacted by two RuvA subunits (via domain III) on 2 adjacent RuvB subunits; this complex drives branch migration. In the full resolvosome a probable DNA-RuvA(4)-RuvB(12)-RuvC(2) complex forms which resolves the HJ.</text>
</comment>
<dbReference type="SUPFAM" id="SSF50249">
    <property type="entry name" value="Nucleic acid-binding proteins"/>
    <property type="match status" value="1"/>
</dbReference>
<dbReference type="RefSeq" id="WP_313273501.1">
    <property type="nucleotide sequence ID" value="NZ_JASXSX010000001.1"/>
</dbReference>
<dbReference type="GO" id="GO:0003678">
    <property type="term" value="F:DNA helicase activity"/>
    <property type="evidence" value="ECO:0007669"/>
    <property type="project" value="UniProtKB-EC"/>
</dbReference>
<dbReference type="HAMAP" id="MF_00031">
    <property type="entry name" value="DNA_HJ_migration_RuvA"/>
    <property type="match status" value="1"/>
</dbReference>
<dbReference type="Gene3D" id="1.10.8.10">
    <property type="entry name" value="DNA helicase RuvA subunit, C-terminal domain"/>
    <property type="match status" value="1"/>
</dbReference>
<dbReference type="InterPro" id="IPR010994">
    <property type="entry name" value="RuvA_2-like"/>
</dbReference>
<evidence type="ECO:0000256" key="1">
    <source>
        <dbReference type="ARBA" id="ARBA00022490"/>
    </source>
</evidence>
<evidence type="ECO:0000313" key="9">
    <source>
        <dbReference type="Proteomes" id="UP001247542"/>
    </source>
</evidence>
<evidence type="ECO:0000256" key="4">
    <source>
        <dbReference type="ARBA" id="ARBA00023172"/>
    </source>
</evidence>
<reference evidence="8 9" key="1">
    <citation type="submission" date="2023-06" db="EMBL/GenBank/DDBJ databases">
        <title>Draft genome sequence of Gleimia hominis type strain CCUG 57540T.</title>
        <authorList>
            <person name="Salva-Serra F."/>
            <person name="Cardew S."/>
            <person name="Jensie Markopoulos S."/>
            <person name="Ohlen M."/>
            <person name="Inganas E."/>
            <person name="Svensson-Stadler L."/>
            <person name="Moore E.R.B."/>
        </authorList>
    </citation>
    <scope>NUCLEOTIDE SEQUENCE [LARGE SCALE GENOMIC DNA]</scope>
    <source>
        <strain evidence="8 9">CCUG 57540</strain>
    </source>
</reference>
<keyword evidence="8" id="KW-0378">Hydrolase</keyword>
<dbReference type="NCBIfam" id="TIGR00084">
    <property type="entry name" value="ruvA"/>
    <property type="match status" value="1"/>
</dbReference>
<dbReference type="InterPro" id="IPR011114">
    <property type="entry name" value="RuvA_C"/>
</dbReference>
<evidence type="ECO:0000256" key="2">
    <source>
        <dbReference type="ARBA" id="ARBA00022763"/>
    </source>
</evidence>
<name>A0ABU3IBH4_9ACTO</name>
<evidence type="ECO:0000256" key="3">
    <source>
        <dbReference type="ARBA" id="ARBA00023125"/>
    </source>
</evidence>
<keyword evidence="9" id="KW-1185">Reference proteome</keyword>
<keyword evidence="5 6" id="KW-0234">DNA repair</keyword>
<dbReference type="Pfam" id="PF01330">
    <property type="entry name" value="RuvA_N"/>
    <property type="match status" value="1"/>
</dbReference>
<evidence type="ECO:0000259" key="7">
    <source>
        <dbReference type="SMART" id="SM00278"/>
    </source>
</evidence>
<comment type="function">
    <text evidence="6">The RuvA-RuvB-RuvC complex processes Holliday junction (HJ) DNA during genetic recombination and DNA repair, while the RuvA-RuvB complex plays an important role in the rescue of blocked DNA replication forks via replication fork reversal (RFR). RuvA specifically binds to HJ cruciform DNA, conferring on it an open structure. The RuvB hexamer acts as an ATP-dependent pump, pulling dsDNA into and through the RuvAB complex. HJ branch migration allows RuvC to scan DNA until it finds its consensus sequence, where it cleaves and resolves the cruciform DNA.</text>
</comment>